<protein>
    <recommendedName>
        <fullName evidence="3">Phage tail tube protein</fullName>
    </recommendedName>
</protein>
<comment type="caution">
    <text evidence="1">The sequence shown here is derived from an EMBL/GenBank/DDBJ whole genome shotgun (WGS) entry which is preliminary data.</text>
</comment>
<dbReference type="EMBL" id="QNRM01000023">
    <property type="protein sequence ID" value="RBP11265.1"/>
    <property type="molecule type" value="Genomic_DNA"/>
</dbReference>
<evidence type="ECO:0000313" key="2">
    <source>
        <dbReference type="Proteomes" id="UP000252124"/>
    </source>
</evidence>
<proteinExistence type="predicted"/>
<dbReference type="Proteomes" id="UP000252124">
    <property type="component" value="Unassembled WGS sequence"/>
</dbReference>
<gene>
    <name evidence="1" type="ORF">DFP87_12326</name>
</gene>
<dbReference type="GeneID" id="99734247"/>
<reference evidence="1 2" key="1">
    <citation type="submission" date="2018-06" db="EMBL/GenBank/DDBJ databases">
        <title>Genomic Encyclopedia of Type Strains, Phase III (KMG-III): the genomes of soil and plant-associated and newly described type strains.</title>
        <authorList>
            <person name="Whitman W."/>
        </authorList>
    </citation>
    <scope>NUCLEOTIDE SEQUENCE [LARGE SCALE GENOMIC DNA]</scope>
    <source>
        <strain evidence="1 2">CECT 7342</strain>
    </source>
</reference>
<accession>A0ABX9FWA4</accession>
<keyword evidence="2" id="KW-1185">Reference proteome</keyword>
<sequence length="112" mass="12694">MSATANWSYTNVATVRPFESIDMETGETVYGEEFEIACTWTAESKMERESGGQSGARGAEFLSQHVIFTEDKRPKYLDQISFDGSNGWEEIRSVTNWDMSFFGEEPDLKLVT</sequence>
<organism evidence="1 2">
    <name type="scientific">Achromobacter marplatensis</name>
    <dbReference type="NCBI Taxonomy" id="470868"/>
    <lineage>
        <taxon>Bacteria</taxon>
        <taxon>Pseudomonadati</taxon>
        <taxon>Pseudomonadota</taxon>
        <taxon>Betaproteobacteria</taxon>
        <taxon>Burkholderiales</taxon>
        <taxon>Alcaligenaceae</taxon>
        <taxon>Achromobacter</taxon>
    </lineage>
</organism>
<evidence type="ECO:0000313" key="1">
    <source>
        <dbReference type="EMBL" id="RBP11265.1"/>
    </source>
</evidence>
<evidence type="ECO:0008006" key="3">
    <source>
        <dbReference type="Google" id="ProtNLM"/>
    </source>
</evidence>
<name>A0ABX9FWA4_9BURK</name>
<dbReference type="RefSeq" id="WP_088591448.1">
    <property type="nucleotide sequence ID" value="NZ_CADIJU010000030.1"/>
</dbReference>